<evidence type="ECO:0000313" key="1">
    <source>
        <dbReference type="EMBL" id="CAK9200886.1"/>
    </source>
</evidence>
<protein>
    <submittedName>
        <fullName evidence="1">Uncharacterized protein</fullName>
    </submittedName>
</protein>
<sequence>MSVNGSLNVDAKFIAMWRWENLLQTEFLKSTLEMLWAMCCYQTSVLLLASGTISSQTFNDRGWNRVWAKQPVVAPGLR</sequence>
<organism evidence="1 2">
    <name type="scientific">Sphagnum troendelagicum</name>
    <dbReference type="NCBI Taxonomy" id="128251"/>
    <lineage>
        <taxon>Eukaryota</taxon>
        <taxon>Viridiplantae</taxon>
        <taxon>Streptophyta</taxon>
        <taxon>Embryophyta</taxon>
        <taxon>Bryophyta</taxon>
        <taxon>Sphagnophytina</taxon>
        <taxon>Sphagnopsida</taxon>
        <taxon>Sphagnales</taxon>
        <taxon>Sphagnaceae</taxon>
        <taxon>Sphagnum</taxon>
    </lineage>
</organism>
<keyword evidence="2" id="KW-1185">Reference proteome</keyword>
<dbReference type="EMBL" id="OZ019905">
    <property type="protein sequence ID" value="CAK9200886.1"/>
    <property type="molecule type" value="Genomic_DNA"/>
</dbReference>
<proteinExistence type="predicted"/>
<accession>A0ABP0TNC7</accession>
<evidence type="ECO:0000313" key="2">
    <source>
        <dbReference type="Proteomes" id="UP001497512"/>
    </source>
</evidence>
<reference evidence="1" key="1">
    <citation type="submission" date="2024-02" db="EMBL/GenBank/DDBJ databases">
        <authorList>
            <consortium name="ELIXIR-Norway"/>
            <consortium name="Elixir Norway"/>
        </authorList>
    </citation>
    <scope>NUCLEOTIDE SEQUENCE</scope>
</reference>
<dbReference type="Proteomes" id="UP001497512">
    <property type="component" value="Chromosome 13"/>
</dbReference>
<name>A0ABP0TNC7_9BRYO</name>
<gene>
    <name evidence="1" type="ORF">CSSPTR1EN2_LOCUS5631</name>
</gene>